<comment type="caution">
    <text evidence="2">The sequence shown here is derived from an EMBL/GenBank/DDBJ whole genome shotgun (WGS) entry which is preliminary data.</text>
</comment>
<reference evidence="2" key="1">
    <citation type="submission" date="2016-10" db="EMBL/GenBank/DDBJ databases">
        <title>Sequence of Gallionella enrichment culture.</title>
        <authorList>
            <person name="Poehlein A."/>
            <person name="Muehling M."/>
            <person name="Daniel R."/>
        </authorList>
    </citation>
    <scope>NUCLEOTIDE SEQUENCE</scope>
</reference>
<dbReference type="EC" id="3.1.4.3" evidence="2"/>
<dbReference type="Gene3D" id="3.40.720.10">
    <property type="entry name" value="Alkaline Phosphatase, subunit A"/>
    <property type="match status" value="2"/>
</dbReference>
<evidence type="ECO:0000313" key="2">
    <source>
        <dbReference type="EMBL" id="OIR07988.1"/>
    </source>
</evidence>
<gene>
    <name evidence="2" type="primary">plcB_2</name>
    <name evidence="2" type="ORF">GALL_98510</name>
</gene>
<protein>
    <submittedName>
        <fullName evidence="2">Phospholipase C 2</fullName>
        <ecNumber evidence="2">3.1.4.3</ecNumber>
    </submittedName>
</protein>
<sequence length="448" mass="48970">MTKSLLLSAAATLPLLLAAPAQAAGLDRLEHIVVIYLENHSFDNMYALYPGADDLAAPKAAWAPQTDGQGRVLAHLPPVYDAEDKRPDRRFPPHLVNAPFLIDQYVPQNQTIPDLVHRFYQAQEQIDGGRMDRFASVSDAGGLTMGYYDTRNTAMWALAQRFTLADHYFQGAFGGSFLNHAWLICACTPRFPQAPAALTARLDGQGHLLKDGAVTPDGYAVNTVYGREAPHPARIPAADLLPPQTLPTIGDRLSAKGISWAWYSGGWDKALAGHPDPTFQYHHQPFAYFARYGDGTPGGKAHLKDERDFAAAIAQGRLPAVAFYKPLGIENQHPGYATIENADIKAAALIDKIMAGPQWRSTAIIVTYDENGGFWDHVAPPKGDRWGPGARVPALILSPFARRHWVDHHVYDTTSILKLIEARWHLAPLGRRDAAADGFSGAFDFSGG</sequence>
<dbReference type="GO" id="GO:0034480">
    <property type="term" value="F:phosphatidylcholine phospholipase C activity"/>
    <property type="evidence" value="ECO:0007669"/>
    <property type="project" value="UniProtKB-EC"/>
</dbReference>
<dbReference type="CDD" id="cd16013">
    <property type="entry name" value="AcpA"/>
    <property type="match status" value="1"/>
</dbReference>
<dbReference type="InterPro" id="IPR017850">
    <property type="entry name" value="Alkaline_phosphatase_core_sf"/>
</dbReference>
<evidence type="ECO:0000256" key="1">
    <source>
        <dbReference type="ARBA" id="ARBA00022801"/>
    </source>
</evidence>
<dbReference type="InterPro" id="IPR007312">
    <property type="entry name" value="Phosphoesterase"/>
</dbReference>
<dbReference type="Pfam" id="PF04185">
    <property type="entry name" value="Phosphoesterase"/>
    <property type="match status" value="1"/>
</dbReference>
<proteinExistence type="predicted"/>
<dbReference type="AlphaFoldDB" id="A0A1J5T2A5"/>
<dbReference type="PANTHER" id="PTHR31956:SF1">
    <property type="entry name" value="NON-SPECIFIC PHOSPHOLIPASE C1"/>
    <property type="match status" value="1"/>
</dbReference>
<dbReference type="EMBL" id="MLJW01000034">
    <property type="protein sequence ID" value="OIR07988.1"/>
    <property type="molecule type" value="Genomic_DNA"/>
</dbReference>
<dbReference type="PANTHER" id="PTHR31956">
    <property type="entry name" value="NON-SPECIFIC PHOSPHOLIPASE C4-RELATED"/>
    <property type="match status" value="1"/>
</dbReference>
<accession>A0A1J5T2A5</accession>
<organism evidence="2">
    <name type="scientific">mine drainage metagenome</name>
    <dbReference type="NCBI Taxonomy" id="410659"/>
    <lineage>
        <taxon>unclassified sequences</taxon>
        <taxon>metagenomes</taxon>
        <taxon>ecological metagenomes</taxon>
    </lineage>
</organism>
<keyword evidence="1 2" id="KW-0378">Hydrolase</keyword>
<dbReference type="SUPFAM" id="SSF53649">
    <property type="entry name" value="Alkaline phosphatase-like"/>
    <property type="match status" value="1"/>
</dbReference>
<name>A0A1J5T2A5_9ZZZZ</name>